<dbReference type="OrthoDB" id="9776390at2"/>
<evidence type="ECO:0000256" key="6">
    <source>
        <dbReference type="ARBA" id="ARBA00022741"/>
    </source>
</evidence>
<comment type="catalytic activity">
    <reaction evidence="9 10 11">
        <text>adenosine(37) in tRNA + dimethylallyl diphosphate = N(6)-dimethylallyladenosine(37) in tRNA + diphosphate</text>
        <dbReference type="Rhea" id="RHEA:26482"/>
        <dbReference type="Rhea" id="RHEA-COMP:10162"/>
        <dbReference type="Rhea" id="RHEA-COMP:10375"/>
        <dbReference type="ChEBI" id="CHEBI:33019"/>
        <dbReference type="ChEBI" id="CHEBI:57623"/>
        <dbReference type="ChEBI" id="CHEBI:74411"/>
        <dbReference type="ChEBI" id="CHEBI:74415"/>
        <dbReference type="EC" id="2.5.1.75"/>
    </reaction>
</comment>
<feature type="binding site" evidence="10">
    <location>
        <begin position="13"/>
        <end position="20"/>
    </location>
    <ligand>
        <name>ATP</name>
        <dbReference type="ChEBI" id="CHEBI:30616"/>
    </ligand>
</feature>
<dbReference type="PANTHER" id="PTHR11088:SF60">
    <property type="entry name" value="TRNA DIMETHYLALLYLTRANSFERASE"/>
    <property type="match status" value="1"/>
</dbReference>
<evidence type="ECO:0000256" key="3">
    <source>
        <dbReference type="ARBA" id="ARBA00005842"/>
    </source>
</evidence>
<sequence length="316" mass="36189">MSHHNNTVIIITGPTASGKTALAIKLAQRFNTSIISADSRQCFKELNIGVAKPSERELSMVKHYFISSHSIHENVTAQTFERYALDAAAEIFRNNNVAIMAGGTGLYIKAFCEGLDIIPEADEKIRLQVINNYKINGIAWLQKQIQIHDPDFWQIAERQNPQRLMRALEVKFTTGKSIVDFHKGEKKVRPFNIIKLGIEISKEQLHKNINQRTTEMFEQGLIQEVTSLKAFRNMNALQTVGYKELFEYFDTKLLLDTTIEKVKINTRHYAKRQITWFKKDPNIKWGNSYTLLTDINDYLASGIKNENSITPNISIL</sequence>
<evidence type="ECO:0000256" key="10">
    <source>
        <dbReference type="HAMAP-Rule" id="MF_00185"/>
    </source>
</evidence>
<keyword evidence="4 10" id="KW-0808">Transferase</keyword>
<dbReference type="RefSeq" id="WP_147190504.1">
    <property type="nucleotide sequence ID" value="NZ_CP042435.1"/>
</dbReference>
<dbReference type="GO" id="GO:0052381">
    <property type="term" value="F:tRNA dimethylallyltransferase activity"/>
    <property type="evidence" value="ECO:0007669"/>
    <property type="project" value="UniProtKB-UniRule"/>
</dbReference>
<dbReference type="InterPro" id="IPR039657">
    <property type="entry name" value="Dimethylallyltransferase"/>
</dbReference>
<evidence type="ECO:0000256" key="11">
    <source>
        <dbReference type="RuleBase" id="RU003783"/>
    </source>
</evidence>
<dbReference type="Pfam" id="PF01715">
    <property type="entry name" value="IPPT"/>
    <property type="match status" value="1"/>
</dbReference>
<feature type="binding site" evidence="10">
    <location>
        <begin position="15"/>
        <end position="20"/>
    </location>
    <ligand>
        <name>substrate</name>
    </ligand>
</feature>
<evidence type="ECO:0000256" key="1">
    <source>
        <dbReference type="ARBA" id="ARBA00001946"/>
    </source>
</evidence>
<dbReference type="AlphaFoldDB" id="A0A5B8VDV2"/>
<evidence type="ECO:0000313" key="14">
    <source>
        <dbReference type="EMBL" id="QEC68468.1"/>
    </source>
</evidence>
<comment type="caution">
    <text evidence="10">Lacks conserved residue(s) required for the propagation of feature annotation.</text>
</comment>
<dbReference type="PANTHER" id="PTHR11088">
    <property type="entry name" value="TRNA DIMETHYLALLYLTRANSFERASE"/>
    <property type="match status" value="1"/>
</dbReference>
<dbReference type="KEGG" id="pgin:FRZ67_14565"/>
<dbReference type="InterPro" id="IPR027417">
    <property type="entry name" value="P-loop_NTPase"/>
</dbReference>
<feature type="site" description="Interaction with substrate tRNA" evidence="10">
    <location>
        <position position="126"/>
    </location>
</feature>
<evidence type="ECO:0000256" key="13">
    <source>
        <dbReference type="RuleBase" id="RU003785"/>
    </source>
</evidence>
<evidence type="ECO:0000256" key="9">
    <source>
        <dbReference type="ARBA" id="ARBA00049563"/>
    </source>
</evidence>
<dbReference type="NCBIfam" id="TIGR00174">
    <property type="entry name" value="miaA"/>
    <property type="match status" value="1"/>
</dbReference>
<gene>
    <name evidence="10 14" type="primary">miaA</name>
    <name evidence="14" type="ORF">FRZ67_14565</name>
</gene>
<feature type="region of interest" description="Interaction with substrate tRNA" evidence="10">
    <location>
        <begin position="38"/>
        <end position="41"/>
    </location>
</feature>
<dbReference type="InterPro" id="IPR018022">
    <property type="entry name" value="IPT"/>
</dbReference>
<accession>A0A5B8VDV2</accession>
<evidence type="ECO:0000256" key="12">
    <source>
        <dbReference type="RuleBase" id="RU003784"/>
    </source>
</evidence>
<dbReference type="EC" id="2.5.1.75" evidence="10"/>
<comment type="similarity">
    <text evidence="3 10 13">Belongs to the IPP transferase family.</text>
</comment>
<evidence type="ECO:0000256" key="2">
    <source>
        <dbReference type="ARBA" id="ARBA00003213"/>
    </source>
</evidence>
<dbReference type="Gene3D" id="1.10.20.140">
    <property type="match status" value="1"/>
</dbReference>
<comment type="subunit">
    <text evidence="10">Monomer.</text>
</comment>
<keyword evidence="5 10" id="KW-0819">tRNA processing</keyword>
<comment type="function">
    <text evidence="2 10 12">Catalyzes the transfer of a dimethylallyl group onto the adenine at position 37 in tRNAs that read codons beginning with uridine, leading to the formation of N6-(dimethylallyl)adenosine (i(6)A).</text>
</comment>
<keyword evidence="7 10" id="KW-0067">ATP-binding</keyword>
<name>A0A5B8VDV2_9BACT</name>
<dbReference type="HAMAP" id="MF_00185">
    <property type="entry name" value="IPP_trans"/>
    <property type="match status" value="1"/>
</dbReference>
<evidence type="ECO:0000256" key="7">
    <source>
        <dbReference type="ARBA" id="ARBA00022840"/>
    </source>
</evidence>
<evidence type="ECO:0000256" key="4">
    <source>
        <dbReference type="ARBA" id="ARBA00022679"/>
    </source>
</evidence>
<feature type="site" description="Interaction with substrate tRNA" evidence="10">
    <location>
        <position position="104"/>
    </location>
</feature>
<organism evidence="14 15">
    <name type="scientific">Panacibacter ginsenosidivorans</name>
    <dbReference type="NCBI Taxonomy" id="1813871"/>
    <lineage>
        <taxon>Bacteria</taxon>
        <taxon>Pseudomonadati</taxon>
        <taxon>Bacteroidota</taxon>
        <taxon>Chitinophagia</taxon>
        <taxon>Chitinophagales</taxon>
        <taxon>Chitinophagaceae</taxon>
        <taxon>Panacibacter</taxon>
    </lineage>
</organism>
<keyword evidence="15" id="KW-1185">Reference proteome</keyword>
<dbReference type="Proteomes" id="UP000321533">
    <property type="component" value="Chromosome"/>
</dbReference>
<keyword evidence="8 10" id="KW-0460">Magnesium</keyword>
<dbReference type="EMBL" id="CP042435">
    <property type="protein sequence ID" value="QEC68468.1"/>
    <property type="molecule type" value="Genomic_DNA"/>
</dbReference>
<dbReference type="GO" id="GO:0006400">
    <property type="term" value="P:tRNA modification"/>
    <property type="evidence" value="ECO:0007669"/>
    <property type="project" value="TreeGrafter"/>
</dbReference>
<evidence type="ECO:0000256" key="8">
    <source>
        <dbReference type="ARBA" id="ARBA00022842"/>
    </source>
</evidence>
<reference evidence="14 15" key="1">
    <citation type="journal article" date="2016" name="Int. J. Syst. Evol. Microbiol.">
        <title>Panacibacter ginsenosidivorans gen. nov., sp. nov., with ginsenoside converting activity isolated from soil of a ginseng field.</title>
        <authorList>
            <person name="Siddiqi M.Z."/>
            <person name="Muhammad Shafi S."/>
            <person name="Choi K.D."/>
            <person name="Im W.T."/>
        </authorList>
    </citation>
    <scope>NUCLEOTIDE SEQUENCE [LARGE SCALE GENOMIC DNA]</scope>
    <source>
        <strain evidence="14 15">Gsoil1550</strain>
    </source>
</reference>
<feature type="region of interest" description="Interaction with substrate tRNA" evidence="10">
    <location>
        <begin position="162"/>
        <end position="166"/>
    </location>
</feature>
<proteinExistence type="inferred from homology"/>
<dbReference type="GO" id="GO:0005524">
    <property type="term" value="F:ATP binding"/>
    <property type="evidence" value="ECO:0007669"/>
    <property type="project" value="UniProtKB-UniRule"/>
</dbReference>
<evidence type="ECO:0000256" key="5">
    <source>
        <dbReference type="ARBA" id="ARBA00022694"/>
    </source>
</evidence>
<evidence type="ECO:0000313" key="15">
    <source>
        <dbReference type="Proteomes" id="UP000321533"/>
    </source>
</evidence>
<dbReference type="Gene3D" id="3.40.50.300">
    <property type="entry name" value="P-loop containing nucleotide triphosphate hydrolases"/>
    <property type="match status" value="1"/>
</dbReference>
<dbReference type="SUPFAM" id="SSF52540">
    <property type="entry name" value="P-loop containing nucleoside triphosphate hydrolases"/>
    <property type="match status" value="1"/>
</dbReference>
<comment type="cofactor">
    <cofactor evidence="1 10">
        <name>Mg(2+)</name>
        <dbReference type="ChEBI" id="CHEBI:18420"/>
    </cofactor>
</comment>
<protein>
    <recommendedName>
        <fullName evidence="10">tRNA dimethylallyltransferase</fullName>
        <ecNumber evidence="10">2.5.1.75</ecNumber>
    </recommendedName>
    <alternativeName>
        <fullName evidence="10">Dimethylallyl diphosphate:tRNA dimethylallyltransferase</fullName>
        <shortName evidence="10">DMAPP:tRNA dimethylallyltransferase</shortName>
        <shortName evidence="10">DMATase</shortName>
    </alternativeName>
    <alternativeName>
        <fullName evidence="10">Isopentenyl-diphosphate:tRNA isopentenyltransferase</fullName>
        <shortName evidence="10">IPP transferase</shortName>
        <shortName evidence="10">IPPT</shortName>
        <shortName evidence="10">IPTase</shortName>
    </alternativeName>
</protein>
<keyword evidence="6 10" id="KW-0547">Nucleotide-binding</keyword>